<evidence type="ECO:0000256" key="1">
    <source>
        <dbReference type="SAM" id="MobiDB-lite"/>
    </source>
</evidence>
<dbReference type="PANTHER" id="PTHR37524:SF2">
    <property type="entry name" value="RIBOSOMAL RNA METHYLTRANSFERASE FTSJ DOMAIN-CONTAINING PROTEIN"/>
    <property type="match status" value="1"/>
</dbReference>
<gene>
    <name evidence="3" type="ordered locus">AZOLI_1499</name>
</gene>
<dbReference type="HOGENOM" id="CLU_051814_0_0_5"/>
<organism evidence="3 4">
    <name type="scientific">Azospirillum lipoferum (strain 4B)</name>
    <dbReference type="NCBI Taxonomy" id="862719"/>
    <lineage>
        <taxon>Bacteria</taxon>
        <taxon>Pseudomonadati</taxon>
        <taxon>Pseudomonadota</taxon>
        <taxon>Alphaproteobacteria</taxon>
        <taxon>Rhodospirillales</taxon>
        <taxon>Azospirillaceae</taxon>
        <taxon>Azospirillum</taxon>
    </lineage>
</organism>
<dbReference type="Proteomes" id="UP000005667">
    <property type="component" value="Chromosome"/>
</dbReference>
<keyword evidence="3" id="KW-0808">Transferase</keyword>
<evidence type="ECO:0000313" key="3">
    <source>
        <dbReference type="EMBL" id="CBS86800.1"/>
    </source>
</evidence>
<reference evidence="4" key="1">
    <citation type="journal article" date="2011" name="PLoS Genet.">
        <title>Azospirillum genomes reveal transition of bacteria from aquatic to terrestrial environments.</title>
        <authorList>
            <person name="Wisniewski-Dye F."/>
            <person name="Borziak K."/>
            <person name="Khalsa-Moyers G."/>
            <person name="Alexandre G."/>
            <person name="Sukharnikov L.O."/>
            <person name="Wuichet K."/>
            <person name="Hurst G.B."/>
            <person name="McDonald W.H."/>
            <person name="Robertson J.S."/>
            <person name="Barbe V."/>
            <person name="Calteau A."/>
            <person name="Rouy Z."/>
            <person name="Mangenot S."/>
            <person name="Prigent-Combaret C."/>
            <person name="Normand P."/>
            <person name="Boyer M."/>
            <person name="Siguier P."/>
            <person name="Dessaux Y."/>
            <person name="Elmerich C."/>
            <person name="Condemine G."/>
            <person name="Krishnen G."/>
            <person name="Kennedy I."/>
            <person name="Paterson A.H."/>
            <person name="Gonzalez V."/>
            <person name="Mavingui P."/>
            <person name="Zhulin I.B."/>
        </authorList>
    </citation>
    <scope>NUCLEOTIDE SEQUENCE [LARGE SCALE GENOMIC DNA]</scope>
    <source>
        <strain evidence="4">4B</strain>
    </source>
</reference>
<dbReference type="Pfam" id="PF01728">
    <property type="entry name" value="FtsJ"/>
    <property type="match status" value="1"/>
</dbReference>
<proteinExistence type="predicted"/>
<dbReference type="GO" id="GO:0008168">
    <property type="term" value="F:methyltransferase activity"/>
    <property type="evidence" value="ECO:0007669"/>
    <property type="project" value="UniProtKB-KW"/>
</dbReference>
<keyword evidence="3" id="KW-0489">Methyltransferase</keyword>
<feature type="domain" description="Ribosomal RNA methyltransferase FtsJ" evidence="2">
    <location>
        <begin position="194"/>
        <end position="282"/>
    </location>
</feature>
<name>G7Z558_AZOL4</name>
<dbReference type="InterPro" id="IPR029063">
    <property type="entry name" value="SAM-dependent_MTases_sf"/>
</dbReference>
<evidence type="ECO:0000313" key="4">
    <source>
        <dbReference type="Proteomes" id="UP000005667"/>
    </source>
</evidence>
<feature type="compositionally biased region" description="Polar residues" evidence="1">
    <location>
        <begin position="19"/>
        <end position="33"/>
    </location>
</feature>
<dbReference type="SUPFAM" id="SSF53335">
    <property type="entry name" value="S-adenosyl-L-methionine-dependent methyltransferases"/>
    <property type="match status" value="1"/>
</dbReference>
<sequence length="347" mass="37503">MRLHSPAGGVSPWGMDDSIPQSTSASLPQTASGETAPGESAPGAAVTPLGQTVYLAADGFLDDLVAELGEVAAVDGRLVFVDGPARPAAWAQNIWYDPVRIEFASIKGGAKALRGIQRNWALWSQRHHRRAALIQENLPHVSAKPVVFPSPLPTAPLGSWTLTDESTIIAAARCSSPFRNGEVTFVENRTAPPNRAYLKLWEALTLFGEQPGPGDRCLDLGACPGGWTWVLHELGASVVSVDKAPLDPAIAALPRVEIRQESAFGLKPATVGPVDWLCCDVICYPTRLLRLVKEWMDSGLAKRFVCTLKFQAETDHETARAFAAIPGGRVLHLHHNKHELTWIWPAT</sequence>
<protein>
    <submittedName>
        <fullName evidence="3">SAM-dependent methyltransferase</fullName>
    </submittedName>
</protein>
<feature type="region of interest" description="Disordered" evidence="1">
    <location>
        <begin position="1"/>
        <end position="43"/>
    </location>
</feature>
<dbReference type="InterPro" id="IPR002877">
    <property type="entry name" value="RNA_MeTrfase_FtsJ_dom"/>
</dbReference>
<dbReference type="GO" id="GO:0032259">
    <property type="term" value="P:methylation"/>
    <property type="evidence" value="ECO:0007669"/>
    <property type="project" value="UniProtKB-KW"/>
</dbReference>
<dbReference type="KEGG" id="ali:AZOLI_1499"/>
<dbReference type="EMBL" id="FQ311868">
    <property type="protein sequence ID" value="CBS86800.1"/>
    <property type="molecule type" value="Genomic_DNA"/>
</dbReference>
<accession>G7Z558</accession>
<evidence type="ECO:0000259" key="2">
    <source>
        <dbReference type="Pfam" id="PF01728"/>
    </source>
</evidence>
<dbReference type="AlphaFoldDB" id="G7Z558"/>
<dbReference type="STRING" id="862719.AZOLI_1499"/>
<keyword evidence="4" id="KW-1185">Reference proteome</keyword>
<dbReference type="PANTHER" id="PTHR37524">
    <property type="entry name" value="RIBOSOMAL RNA LARGE SUBUNIT METHYLTRANSFERASE M"/>
    <property type="match status" value="1"/>
</dbReference>
<dbReference type="Gene3D" id="3.40.50.150">
    <property type="entry name" value="Vaccinia Virus protein VP39"/>
    <property type="match status" value="1"/>
</dbReference>